<name>A0ACC0LPM9_RHOML</name>
<proteinExistence type="predicted"/>
<evidence type="ECO:0000313" key="2">
    <source>
        <dbReference type="Proteomes" id="UP001062846"/>
    </source>
</evidence>
<reference evidence="1" key="1">
    <citation type="submission" date="2022-02" db="EMBL/GenBank/DDBJ databases">
        <title>Plant Genome Project.</title>
        <authorList>
            <person name="Zhang R.-G."/>
        </authorList>
    </citation>
    <scope>NUCLEOTIDE SEQUENCE</scope>
    <source>
        <strain evidence="1">AT1</strain>
    </source>
</reference>
<dbReference type="EMBL" id="CM046398">
    <property type="protein sequence ID" value="KAI8530491.1"/>
    <property type="molecule type" value="Genomic_DNA"/>
</dbReference>
<accession>A0ACC0LPM9</accession>
<keyword evidence="2" id="KW-1185">Reference proteome</keyword>
<evidence type="ECO:0000313" key="1">
    <source>
        <dbReference type="EMBL" id="KAI8530491.1"/>
    </source>
</evidence>
<organism evidence="1 2">
    <name type="scientific">Rhododendron molle</name>
    <name type="common">Chinese azalea</name>
    <name type="synonym">Azalea mollis</name>
    <dbReference type="NCBI Taxonomy" id="49168"/>
    <lineage>
        <taxon>Eukaryota</taxon>
        <taxon>Viridiplantae</taxon>
        <taxon>Streptophyta</taxon>
        <taxon>Embryophyta</taxon>
        <taxon>Tracheophyta</taxon>
        <taxon>Spermatophyta</taxon>
        <taxon>Magnoliopsida</taxon>
        <taxon>eudicotyledons</taxon>
        <taxon>Gunneridae</taxon>
        <taxon>Pentapetalae</taxon>
        <taxon>asterids</taxon>
        <taxon>Ericales</taxon>
        <taxon>Ericaceae</taxon>
        <taxon>Ericoideae</taxon>
        <taxon>Rhodoreae</taxon>
        <taxon>Rhododendron</taxon>
    </lineage>
</organism>
<dbReference type="Proteomes" id="UP001062846">
    <property type="component" value="Chromosome 11"/>
</dbReference>
<gene>
    <name evidence="1" type="ORF">RHMOL_Rhmol11G0063300</name>
</gene>
<sequence length="103" mass="11897">MLKATTLTACLDGGEEGRFVSRPDLESRSHSNPPKFGVWFDFWEAGEDYCSGFKSPSWWICEGRKNEEKKEREREERRSPIYSGDSTAVLRRFQLSLVFLLTG</sequence>
<protein>
    <submittedName>
        <fullName evidence="1">Uncharacterized protein</fullName>
    </submittedName>
</protein>
<comment type="caution">
    <text evidence="1">The sequence shown here is derived from an EMBL/GenBank/DDBJ whole genome shotgun (WGS) entry which is preliminary data.</text>
</comment>